<dbReference type="EMBL" id="CP122539">
    <property type="protein sequence ID" value="WGH76127.1"/>
    <property type="molecule type" value="Genomic_DNA"/>
</dbReference>
<name>A0ABY8L671_9FLAO</name>
<protein>
    <recommendedName>
        <fullName evidence="3">Bacteriocin</fullName>
    </recommendedName>
</protein>
<proteinExistence type="predicted"/>
<gene>
    <name evidence="1" type="ORF">P8625_02875</name>
</gene>
<sequence length="58" mass="6307">MLKNISNLGQTLSKGQQQSINGGGYYCFIYSFSDLVRCSELGGEIVYCAPHVECAAEI</sequence>
<evidence type="ECO:0000313" key="2">
    <source>
        <dbReference type="Proteomes" id="UP001232001"/>
    </source>
</evidence>
<reference evidence="1 2" key="1">
    <citation type="submission" date="2023-04" db="EMBL/GenBank/DDBJ databases">
        <title>Tenacibaculum tangerinum sp. nov., isolated from sea tidal flat of South Korea.</title>
        <authorList>
            <person name="Lee S.H."/>
            <person name="Kim J.-J."/>
        </authorList>
    </citation>
    <scope>NUCLEOTIDE SEQUENCE [LARGE SCALE GENOMIC DNA]</scope>
    <source>
        <strain evidence="1 2">GRR-S3-23</strain>
    </source>
</reference>
<evidence type="ECO:0008006" key="3">
    <source>
        <dbReference type="Google" id="ProtNLM"/>
    </source>
</evidence>
<dbReference type="RefSeq" id="WP_279651997.1">
    <property type="nucleotide sequence ID" value="NZ_CP122539.1"/>
</dbReference>
<dbReference type="Proteomes" id="UP001232001">
    <property type="component" value="Chromosome"/>
</dbReference>
<organism evidence="1 2">
    <name type="scientific">Tenacibaculum tangerinum</name>
    <dbReference type="NCBI Taxonomy" id="3038772"/>
    <lineage>
        <taxon>Bacteria</taxon>
        <taxon>Pseudomonadati</taxon>
        <taxon>Bacteroidota</taxon>
        <taxon>Flavobacteriia</taxon>
        <taxon>Flavobacteriales</taxon>
        <taxon>Flavobacteriaceae</taxon>
        <taxon>Tenacibaculum</taxon>
    </lineage>
</organism>
<evidence type="ECO:0000313" key="1">
    <source>
        <dbReference type="EMBL" id="WGH76127.1"/>
    </source>
</evidence>
<accession>A0ABY8L671</accession>
<keyword evidence="2" id="KW-1185">Reference proteome</keyword>